<dbReference type="SFLD" id="SFLDF00299">
    <property type="entry name" value="anaerobic_ribonucleoside-triph"/>
    <property type="match status" value="1"/>
</dbReference>
<evidence type="ECO:0000313" key="14">
    <source>
        <dbReference type="Proteomes" id="UP000622687"/>
    </source>
</evidence>
<name>A0A934HYK8_9CLOT</name>
<keyword evidence="6" id="KW-0949">S-adenosyl-L-methionine</keyword>
<keyword evidence="10" id="KW-0411">Iron-sulfur</keyword>
<proteinExistence type="inferred from homology"/>
<keyword evidence="7" id="KW-0479">Metal-binding</keyword>
<evidence type="ECO:0000256" key="5">
    <source>
        <dbReference type="ARBA" id="ARBA00022485"/>
    </source>
</evidence>
<evidence type="ECO:0000256" key="10">
    <source>
        <dbReference type="ARBA" id="ARBA00023014"/>
    </source>
</evidence>
<dbReference type="PANTHER" id="PTHR30352:SF2">
    <property type="entry name" value="ANAEROBIC RIBONUCLEOSIDE-TRIPHOSPHATE REDUCTASE-ACTIVATING PROTEIN"/>
    <property type="match status" value="1"/>
</dbReference>
<dbReference type="Pfam" id="PF13353">
    <property type="entry name" value="Fer4_12"/>
    <property type="match status" value="1"/>
</dbReference>
<evidence type="ECO:0000256" key="9">
    <source>
        <dbReference type="ARBA" id="ARBA00023004"/>
    </source>
</evidence>
<evidence type="ECO:0000256" key="12">
    <source>
        <dbReference type="PIRNR" id="PIRNR000368"/>
    </source>
</evidence>
<evidence type="ECO:0000256" key="3">
    <source>
        <dbReference type="ARBA" id="ARBA00009777"/>
    </source>
</evidence>
<dbReference type="RefSeq" id="WP_211142601.1">
    <property type="nucleotide sequence ID" value="NZ_JAEEGB010000011.1"/>
</dbReference>
<evidence type="ECO:0000256" key="7">
    <source>
        <dbReference type="ARBA" id="ARBA00022723"/>
    </source>
</evidence>
<comment type="catalytic activity">
    <reaction evidence="11">
        <text>glycyl-[protein] + reduced [flavodoxin] + S-adenosyl-L-methionine = glycin-2-yl radical-[protein] + semiquinone [flavodoxin] + 5'-deoxyadenosine + L-methionine + H(+)</text>
        <dbReference type="Rhea" id="RHEA:61976"/>
        <dbReference type="Rhea" id="RHEA-COMP:10622"/>
        <dbReference type="Rhea" id="RHEA-COMP:14480"/>
        <dbReference type="Rhea" id="RHEA-COMP:15993"/>
        <dbReference type="Rhea" id="RHEA-COMP:15994"/>
        <dbReference type="ChEBI" id="CHEBI:15378"/>
        <dbReference type="ChEBI" id="CHEBI:17319"/>
        <dbReference type="ChEBI" id="CHEBI:29947"/>
        <dbReference type="ChEBI" id="CHEBI:32722"/>
        <dbReference type="ChEBI" id="CHEBI:57618"/>
        <dbReference type="ChEBI" id="CHEBI:57844"/>
        <dbReference type="ChEBI" id="CHEBI:59789"/>
        <dbReference type="ChEBI" id="CHEBI:140311"/>
    </reaction>
</comment>
<dbReference type="EC" id="1.97.1.-" evidence="12"/>
<keyword evidence="14" id="KW-1185">Reference proteome</keyword>
<comment type="similarity">
    <text evidence="3 12">Belongs to the organic radical-activating enzymes family.</text>
</comment>
<keyword evidence="8 12" id="KW-0560">Oxidoreductase</keyword>
<dbReference type="InterPro" id="IPR034457">
    <property type="entry name" value="Organic_radical-activating"/>
</dbReference>
<organism evidence="13 14">
    <name type="scientific">Clostridium aciditolerans</name>
    <dbReference type="NCBI Taxonomy" id="339861"/>
    <lineage>
        <taxon>Bacteria</taxon>
        <taxon>Bacillati</taxon>
        <taxon>Bacillota</taxon>
        <taxon>Clostridia</taxon>
        <taxon>Eubacteriales</taxon>
        <taxon>Clostridiaceae</taxon>
        <taxon>Clostridium</taxon>
    </lineage>
</organism>
<gene>
    <name evidence="13" type="primary">nrdG</name>
    <name evidence="13" type="ORF">I6U51_10475</name>
</gene>
<dbReference type="PANTHER" id="PTHR30352">
    <property type="entry name" value="PYRUVATE FORMATE-LYASE-ACTIVATING ENZYME"/>
    <property type="match status" value="1"/>
</dbReference>
<dbReference type="PROSITE" id="PS01087">
    <property type="entry name" value="RADICAL_ACTIVATING"/>
    <property type="match status" value="1"/>
</dbReference>
<dbReference type="SFLD" id="SFLDG01066">
    <property type="entry name" value="organic_radical-activating_enz"/>
    <property type="match status" value="1"/>
</dbReference>
<dbReference type="InterPro" id="IPR013785">
    <property type="entry name" value="Aldolase_TIM"/>
</dbReference>
<dbReference type="SFLD" id="SFLDS00029">
    <property type="entry name" value="Radical_SAM"/>
    <property type="match status" value="1"/>
</dbReference>
<dbReference type="InterPro" id="IPR058240">
    <property type="entry name" value="rSAM_sf"/>
</dbReference>
<dbReference type="Proteomes" id="UP000622687">
    <property type="component" value="Unassembled WGS sequence"/>
</dbReference>
<dbReference type="NCBIfam" id="TIGR02491">
    <property type="entry name" value="NrdG"/>
    <property type="match status" value="1"/>
</dbReference>
<dbReference type="GO" id="GO:0043365">
    <property type="term" value="F:[formate-C-acetyltransferase]-activating enzyme activity"/>
    <property type="evidence" value="ECO:0007669"/>
    <property type="project" value="InterPro"/>
</dbReference>
<evidence type="ECO:0000256" key="6">
    <source>
        <dbReference type="ARBA" id="ARBA00022691"/>
    </source>
</evidence>
<dbReference type="CDD" id="cd01335">
    <property type="entry name" value="Radical_SAM"/>
    <property type="match status" value="1"/>
</dbReference>
<evidence type="ECO:0000256" key="11">
    <source>
        <dbReference type="ARBA" id="ARBA00047365"/>
    </source>
</evidence>
<dbReference type="AlphaFoldDB" id="A0A934HYK8"/>
<reference evidence="13" key="1">
    <citation type="submission" date="2020-12" db="EMBL/GenBank/DDBJ databases">
        <title>Clostridium thailandense sp. nov., a novel acetogenic bacterium isolated from peat land soil in Thailand.</title>
        <authorList>
            <person name="Chaikitkaew S."/>
            <person name="Birkeland N.K."/>
        </authorList>
    </citation>
    <scope>NUCLEOTIDE SEQUENCE</scope>
    <source>
        <strain evidence="13">DSM 17425</strain>
    </source>
</reference>
<dbReference type="InterPro" id="IPR001989">
    <property type="entry name" value="Radical_activat_CS"/>
</dbReference>
<comment type="function">
    <text evidence="2 12">Activation of anaerobic ribonucleoside-triphosphate reductase under anaerobic conditions by generation of an organic free radical, using S-adenosylmethionine and reduced flavodoxin as cosubstrates to produce 5'-deoxy-adenosine.</text>
</comment>
<evidence type="ECO:0000256" key="4">
    <source>
        <dbReference type="ARBA" id="ARBA00014281"/>
    </source>
</evidence>
<keyword evidence="9" id="KW-0408">Iron</keyword>
<dbReference type="GO" id="GO:0051539">
    <property type="term" value="F:4 iron, 4 sulfur cluster binding"/>
    <property type="evidence" value="ECO:0007669"/>
    <property type="project" value="UniProtKB-KW"/>
</dbReference>
<evidence type="ECO:0000256" key="2">
    <source>
        <dbReference type="ARBA" id="ARBA00003852"/>
    </source>
</evidence>
<dbReference type="InterPro" id="IPR007197">
    <property type="entry name" value="rSAM"/>
</dbReference>
<dbReference type="GO" id="GO:0004748">
    <property type="term" value="F:ribonucleoside-diphosphate reductase activity, thioredoxin disulfide as acceptor"/>
    <property type="evidence" value="ECO:0007669"/>
    <property type="project" value="TreeGrafter"/>
</dbReference>
<keyword evidence="5" id="KW-0004">4Fe-4S</keyword>
<comment type="cofactor">
    <cofactor evidence="1">
        <name>[4Fe-4S] cluster</name>
        <dbReference type="ChEBI" id="CHEBI:49883"/>
    </cofactor>
</comment>
<sequence length="172" mass="19233">MGTNLVRLAGIAYESLVNGPGLRRVFFAQGCKHNCKGCFNPSTHDLDGGELKNIDELVDDIKSNTMIKGVTFSGGDPFEQAEEFSIIAKRVKDLGLNVWCYTGYTFEYILESMNSDNKWSELLNSVDVLVDGKFDEDKKDSKLKFRGSSNQRIIDVKRSINLKKAVILNIIS</sequence>
<comment type="caution">
    <text evidence="13">The sequence shown here is derived from an EMBL/GenBank/DDBJ whole genome shotgun (WGS) entry which is preliminary data.</text>
</comment>
<dbReference type="Gene3D" id="3.20.20.70">
    <property type="entry name" value="Aldolase class I"/>
    <property type="match status" value="1"/>
</dbReference>
<dbReference type="EMBL" id="JAEEGB010000011">
    <property type="protein sequence ID" value="MBI6873128.1"/>
    <property type="molecule type" value="Genomic_DNA"/>
</dbReference>
<dbReference type="SFLD" id="SFLDG01063">
    <property type="entry name" value="activating_enzymes__group_1"/>
    <property type="match status" value="1"/>
</dbReference>
<dbReference type="GO" id="GO:0046872">
    <property type="term" value="F:metal ion binding"/>
    <property type="evidence" value="ECO:0007669"/>
    <property type="project" value="UniProtKB-KW"/>
</dbReference>
<dbReference type="SUPFAM" id="SSF102114">
    <property type="entry name" value="Radical SAM enzymes"/>
    <property type="match status" value="1"/>
</dbReference>
<dbReference type="InterPro" id="IPR012837">
    <property type="entry name" value="NrdG"/>
</dbReference>
<evidence type="ECO:0000313" key="13">
    <source>
        <dbReference type="EMBL" id="MBI6873128.1"/>
    </source>
</evidence>
<evidence type="ECO:0000256" key="8">
    <source>
        <dbReference type="ARBA" id="ARBA00023002"/>
    </source>
</evidence>
<accession>A0A934HYK8</accession>
<protein>
    <recommendedName>
        <fullName evidence="4 12">Anaerobic ribonucleoside-triphosphate reductase-activating protein</fullName>
        <ecNumber evidence="12">1.97.1.-</ecNumber>
    </recommendedName>
</protein>
<dbReference type="PIRSF" id="PIRSF000368">
    <property type="entry name" value="NrdG"/>
    <property type="match status" value="1"/>
</dbReference>
<evidence type="ECO:0000256" key="1">
    <source>
        <dbReference type="ARBA" id="ARBA00001966"/>
    </source>
</evidence>